<dbReference type="GO" id="GO:0000402">
    <property type="term" value="F:crossed form four-way junction DNA binding"/>
    <property type="evidence" value="ECO:0007669"/>
    <property type="project" value="TreeGrafter"/>
</dbReference>
<dbReference type="GO" id="GO:0004520">
    <property type="term" value="F:DNA endonuclease activity"/>
    <property type="evidence" value="ECO:0007669"/>
    <property type="project" value="TreeGrafter"/>
</dbReference>
<reference evidence="3 4" key="1">
    <citation type="submission" date="2024-02" db="EMBL/GenBank/DDBJ databases">
        <title>De novo assembly and annotation of 12 fungi associated with fruit tree decline syndrome in Ontario, Canada.</title>
        <authorList>
            <person name="Sulman M."/>
            <person name="Ellouze W."/>
            <person name="Ilyukhin E."/>
        </authorList>
    </citation>
    <scope>NUCLEOTIDE SEQUENCE [LARGE SCALE GENOMIC DNA]</scope>
    <source>
        <strain evidence="3 4">M11/M66-122</strain>
    </source>
</reference>
<evidence type="ECO:0000256" key="1">
    <source>
        <dbReference type="SAM" id="MobiDB-lite"/>
    </source>
</evidence>
<dbReference type="PANTHER" id="PTHR28072">
    <property type="entry name" value="CRUCIFORM CUTTING ENDONUCLEASE 1, MITOCHONDRIAL-RELATED"/>
    <property type="match status" value="1"/>
</dbReference>
<dbReference type="AlphaFoldDB" id="A0AAN9UZW5"/>
<dbReference type="InterPro" id="IPR036397">
    <property type="entry name" value="RNaseH_sf"/>
</dbReference>
<dbReference type="InterPro" id="IPR039197">
    <property type="entry name" value="Mrs1/Cce1"/>
</dbReference>
<sequence length="358" mass="39216">MVAAAAICDVLPPSLKLAQLQRVAFLCGLTTSGTKSVIRQRLVDAATTTSVAVPIQPQPRGRRKASPSAGNGSDNRRILSIDLGLRNLAWSLLTPAPAPSPARRRAGTGAGSTYDPCVPPPVHLHAWMRNSLVKAPSVEEEEQQRKVENEFSPARMAVMAVRLVRQTLLPLNPTHVLIERQRFRTGGAAPVQEWTLRVNTLEAMIHAAFRTLVECGHWDGEVVSVSPTHVGPFWLDGGDGGKSSSSTKSKDLKGAKAKLNMKREKIDILGNWLDAGDVVLPQNENVEAMVDTFTQYWKRKPHARKLKMPKGSEGGEDEVIKKIDDLADCVLQGLAWMKWEENKANLHSTDGIMKLLDL</sequence>
<dbReference type="SUPFAM" id="SSF53098">
    <property type="entry name" value="Ribonuclease H-like"/>
    <property type="match status" value="1"/>
</dbReference>
<dbReference type="EMBL" id="JAKJXP020000007">
    <property type="protein sequence ID" value="KAK7756432.1"/>
    <property type="molecule type" value="Genomic_DNA"/>
</dbReference>
<name>A0AAN9UZW5_9PEZI</name>
<feature type="region of interest" description="Disordered" evidence="1">
    <location>
        <begin position="48"/>
        <end position="76"/>
    </location>
</feature>
<dbReference type="GO" id="GO:0005739">
    <property type="term" value="C:mitochondrion"/>
    <property type="evidence" value="ECO:0007669"/>
    <property type="project" value="TreeGrafter"/>
</dbReference>
<feature type="region of interest" description="Disordered" evidence="1">
    <location>
        <begin position="236"/>
        <end position="256"/>
    </location>
</feature>
<evidence type="ECO:0000259" key="2">
    <source>
        <dbReference type="Pfam" id="PF09159"/>
    </source>
</evidence>
<keyword evidence="4" id="KW-1185">Reference proteome</keyword>
<comment type="caution">
    <text evidence="3">The sequence shown here is derived from an EMBL/GenBank/DDBJ whole genome shotgun (WGS) entry which is preliminary data.</text>
</comment>
<dbReference type="InterPro" id="IPR012337">
    <property type="entry name" value="RNaseH-like_sf"/>
</dbReference>
<dbReference type="GO" id="GO:0070336">
    <property type="term" value="F:flap-structured DNA binding"/>
    <property type="evidence" value="ECO:0007669"/>
    <property type="project" value="TreeGrafter"/>
</dbReference>
<dbReference type="Proteomes" id="UP001320420">
    <property type="component" value="Unassembled WGS sequence"/>
</dbReference>
<evidence type="ECO:0000313" key="4">
    <source>
        <dbReference type="Proteomes" id="UP001320420"/>
    </source>
</evidence>
<protein>
    <recommendedName>
        <fullName evidence="2">Mitochondrial resolvase Ydc2 catalytic domain-containing protein</fullName>
    </recommendedName>
</protein>
<dbReference type="Pfam" id="PF09159">
    <property type="entry name" value="Ydc2-catalyt"/>
    <property type="match status" value="1"/>
</dbReference>
<accession>A0AAN9UZW5</accession>
<dbReference type="GO" id="GO:0000403">
    <property type="term" value="F:Y-form DNA binding"/>
    <property type="evidence" value="ECO:0007669"/>
    <property type="project" value="TreeGrafter"/>
</dbReference>
<gene>
    <name evidence="3" type="ORF">SLS62_001658</name>
</gene>
<dbReference type="InterPro" id="IPR015242">
    <property type="entry name" value="Ydc2_cat"/>
</dbReference>
<dbReference type="Gene3D" id="3.30.420.10">
    <property type="entry name" value="Ribonuclease H-like superfamily/Ribonuclease H"/>
    <property type="match status" value="1"/>
</dbReference>
<proteinExistence type="predicted"/>
<evidence type="ECO:0000313" key="3">
    <source>
        <dbReference type="EMBL" id="KAK7756432.1"/>
    </source>
</evidence>
<feature type="domain" description="Mitochondrial resolvase Ydc2 catalytic" evidence="2">
    <location>
        <begin position="78"/>
        <end position="345"/>
    </location>
</feature>
<dbReference type="CDD" id="cd16963">
    <property type="entry name" value="CCE1"/>
    <property type="match status" value="1"/>
</dbReference>
<dbReference type="PANTHER" id="PTHR28072:SF1">
    <property type="entry name" value="CRUCIFORM CUTTING ENDONUCLEASE 1, MITOCHONDRIAL-RELATED"/>
    <property type="match status" value="1"/>
</dbReference>
<organism evidence="3 4">
    <name type="scientific">Diatrype stigma</name>
    <dbReference type="NCBI Taxonomy" id="117547"/>
    <lineage>
        <taxon>Eukaryota</taxon>
        <taxon>Fungi</taxon>
        <taxon>Dikarya</taxon>
        <taxon>Ascomycota</taxon>
        <taxon>Pezizomycotina</taxon>
        <taxon>Sordariomycetes</taxon>
        <taxon>Xylariomycetidae</taxon>
        <taxon>Xylariales</taxon>
        <taxon>Diatrypaceae</taxon>
        <taxon>Diatrype</taxon>
    </lineage>
</organism>